<evidence type="ECO:0000259" key="1">
    <source>
        <dbReference type="Pfam" id="PF03372"/>
    </source>
</evidence>
<sequence>MPCNTTISVGAKRRCKQNFGIGKLHRNDYTNQQHVFSMKDQDFLPLGESKKPRQAIWNHVQTEVRTDDSLCSKTLLLINENLVAMHNRWGTRALEVIELVYKTEASICIFTEVGELWNTNKLPHFNIFYQKGTNHSGGVCIAVDKHLKASRIEIDIPNTVVIDITGLSEPVRIIGIYWPNSQKRNLDDILPLIVEGTILTGDFNATVREWSSPATDKRGAVVKDWIEE</sequence>
<dbReference type="Proteomes" id="UP000663866">
    <property type="component" value="Unassembled WGS sequence"/>
</dbReference>
<feature type="non-terminal residue" evidence="2">
    <location>
        <position position="1"/>
    </location>
</feature>
<dbReference type="Gene3D" id="3.60.10.10">
    <property type="entry name" value="Endonuclease/exonuclease/phosphatase"/>
    <property type="match status" value="1"/>
</dbReference>
<comment type="caution">
    <text evidence="2">The sequence shown here is derived from an EMBL/GenBank/DDBJ whole genome shotgun (WGS) entry which is preliminary data.</text>
</comment>
<feature type="domain" description="Endonuclease/exonuclease/phosphatase" evidence="1">
    <location>
        <begin position="88"/>
        <end position="219"/>
    </location>
</feature>
<keyword evidence="3" id="KW-1185">Reference proteome</keyword>
<dbReference type="SUPFAM" id="SSF56219">
    <property type="entry name" value="DNase I-like"/>
    <property type="match status" value="1"/>
</dbReference>
<dbReference type="GO" id="GO:0003824">
    <property type="term" value="F:catalytic activity"/>
    <property type="evidence" value="ECO:0007669"/>
    <property type="project" value="InterPro"/>
</dbReference>
<name>A0A820EZJ0_9BILA</name>
<gene>
    <name evidence="2" type="ORF">OVN521_LOCUS29235</name>
</gene>
<organism evidence="2 3">
    <name type="scientific">Rotaria magnacalcarata</name>
    <dbReference type="NCBI Taxonomy" id="392030"/>
    <lineage>
        <taxon>Eukaryota</taxon>
        <taxon>Metazoa</taxon>
        <taxon>Spiralia</taxon>
        <taxon>Gnathifera</taxon>
        <taxon>Rotifera</taxon>
        <taxon>Eurotatoria</taxon>
        <taxon>Bdelloidea</taxon>
        <taxon>Philodinida</taxon>
        <taxon>Philodinidae</taxon>
        <taxon>Rotaria</taxon>
    </lineage>
</organism>
<dbReference type="InterPro" id="IPR036691">
    <property type="entry name" value="Endo/exonu/phosph_ase_sf"/>
</dbReference>
<accession>A0A820EZJ0</accession>
<proteinExistence type="predicted"/>
<evidence type="ECO:0000313" key="3">
    <source>
        <dbReference type="Proteomes" id="UP000663866"/>
    </source>
</evidence>
<evidence type="ECO:0000313" key="2">
    <source>
        <dbReference type="EMBL" id="CAF4254979.1"/>
    </source>
</evidence>
<dbReference type="EMBL" id="CAJOBG010008927">
    <property type="protein sequence ID" value="CAF4254979.1"/>
    <property type="molecule type" value="Genomic_DNA"/>
</dbReference>
<dbReference type="Pfam" id="PF03372">
    <property type="entry name" value="Exo_endo_phos"/>
    <property type="match status" value="1"/>
</dbReference>
<dbReference type="InterPro" id="IPR005135">
    <property type="entry name" value="Endo/exonuclease/phosphatase"/>
</dbReference>
<reference evidence="2" key="1">
    <citation type="submission" date="2021-02" db="EMBL/GenBank/DDBJ databases">
        <authorList>
            <person name="Nowell W R."/>
        </authorList>
    </citation>
    <scope>NUCLEOTIDE SEQUENCE</scope>
</reference>
<protein>
    <recommendedName>
        <fullName evidence="1">Endonuclease/exonuclease/phosphatase domain-containing protein</fullName>
    </recommendedName>
</protein>
<dbReference type="AlphaFoldDB" id="A0A820EZJ0"/>